<dbReference type="eggNOG" id="COG1216">
    <property type="taxonomic scope" value="Bacteria"/>
</dbReference>
<dbReference type="InterPro" id="IPR029044">
    <property type="entry name" value="Nucleotide-diphossugar_trans"/>
</dbReference>
<dbReference type="STRING" id="1150600.ADIARSV_2819"/>
<dbReference type="RefSeq" id="WP_016196050.1">
    <property type="nucleotide sequence ID" value="NZ_AQPN01000100.1"/>
</dbReference>
<protein>
    <submittedName>
        <fullName evidence="2">Radical SAM domain protein</fullName>
    </submittedName>
</protein>
<gene>
    <name evidence="2" type="ORF">ADIARSV_2819</name>
</gene>
<dbReference type="AlphaFoldDB" id="R9GR05"/>
<evidence type="ECO:0000313" key="3">
    <source>
        <dbReference type="Proteomes" id="UP000014174"/>
    </source>
</evidence>
<dbReference type="Pfam" id="PF13712">
    <property type="entry name" value="Glyco_tranf_2_5"/>
    <property type="match status" value="1"/>
</dbReference>
<feature type="domain" description="Streptomycin biosynthesis protein StrF" evidence="1">
    <location>
        <begin position="15"/>
        <end position="213"/>
    </location>
</feature>
<dbReference type="Proteomes" id="UP000014174">
    <property type="component" value="Unassembled WGS sequence"/>
</dbReference>
<keyword evidence="3" id="KW-1185">Reference proteome</keyword>
<dbReference type="Gene3D" id="3.90.550.10">
    <property type="entry name" value="Spore Coat Polysaccharide Biosynthesis Protein SpsA, Chain A"/>
    <property type="match status" value="1"/>
</dbReference>
<organism evidence="2 3">
    <name type="scientific">Arcticibacter svalbardensis MN12-7</name>
    <dbReference type="NCBI Taxonomy" id="1150600"/>
    <lineage>
        <taxon>Bacteria</taxon>
        <taxon>Pseudomonadati</taxon>
        <taxon>Bacteroidota</taxon>
        <taxon>Sphingobacteriia</taxon>
        <taxon>Sphingobacteriales</taxon>
        <taxon>Sphingobacteriaceae</taxon>
        <taxon>Arcticibacter</taxon>
    </lineage>
</organism>
<evidence type="ECO:0000313" key="2">
    <source>
        <dbReference type="EMBL" id="EOR93985.1"/>
    </source>
</evidence>
<dbReference type="InterPro" id="IPR059123">
    <property type="entry name" value="StrF_dom"/>
</dbReference>
<reference evidence="2 3" key="1">
    <citation type="journal article" date="2013" name="Genome Announc.">
        <title>Draft Genome Sequence of Arcticibacter svalbardensis Strain MN12-7T, a Member of the Family Sphingobacteriaceae Isolated from an Arctic Soil Sample.</title>
        <authorList>
            <person name="Shivaji S."/>
            <person name="Ara S."/>
            <person name="Prasad S."/>
            <person name="Manasa B.P."/>
            <person name="Begum Z."/>
            <person name="Singh A."/>
            <person name="Kumar Pinnaka A."/>
        </authorList>
    </citation>
    <scope>NUCLEOTIDE SEQUENCE [LARGE SCALE GENOMIC DNA]</scope>
    <source>
        <strain evidence="2 3">MN12-7</strain>
    </source>
</reference>
<dbReference type="EMBL" id="AQPN01000100">
    <property type="protein sequence ID" value="EOR93985.1"/>
    <property type="molecule type" value="Genomic_DNA"/>
</dbReference>
<name>R9GR05_9SPHI</name>
<accession>R9GR05</accession>
<evidence type="ECO:0000259" key="1">
    <source>
        <dbReference type="Pfam" id="PF13712"/>
    </source>
</evidence>
<proteinExistence type="predicted"/>
<comment type="caution">
    <text evidence="2">The sequence shown here is derived from an EMBL/GenBank/DDBJ whole genome shotgun (WGS) entry which is preliminary data.</text>
</comment>
<dbReference type="OrthoDB" id="7851643at2"/>
<dbReference type="SUPFAM" id="SSF53448">
    <property type="entry name" value="Nucleotide-diphospho-sugar transferases"/>
    <property type="match status" value="1"/>
</dbReference>
<sequence>MISIIISSVNPEQLKAVGKNIEETIGVPYEIIAMDNQSGEKGICEVYNEGAKQATFEFLCFMHEDINIKTAGWGKNVINHFDLDQNLGLIGIAGSSYKSSVFSGCFPHICSYGVNFVNIIQTYKYKKETSHLYLSNPGNELIKEVAVLDGVWLCTKRHIWKEFPFDEQTFKGFHCYDIDISLAIGQKYKVAVIFDILLEHYSEGKFEKEWMNETFKLHKKWRDYLPVNKAGYSDKDIHYTEKRSYRYIVLELMKRHYDLKAILNVLRYSSVLKLDPFLYVKLYYYALKSYVFKG</sequence>